<name>A0A401YJN3_9ACTN</name>
<evidence type="ECO:0000259" key="3">
    <source>
        <dbReference type="PROSITE" id="PS51462"/>
    </source>
</evidence>
<comment type="cofactor">
    <cofactor evidence="1">
        <name>Mg(2+)</name>
        <dbReference type="ChEBI" id="CHEBI:18420"/>
    </cofactor>
</comment>
<reference evidence="4 5" key="1">
    <citation type="submission" date="2018-12" db="EMBL/GenBank/DDBJ databases">
        <title>Draft genome sequence of Embleya hyalina NBRC 13850T.</title>
        <authorList>
            <person name="Komaki H."/>
            <person name="Hosoyama A."/>
            <person name="Kimura A."/>
            <person name="Ichikawa N."/>
            <person name="Tamura T."/>
        </authorList>
    </citation>
    <scope>NUCLEOTIDE SEQUENCE [LARGE SCALE GENOMIC DNA]</scope>
    <source>
        <strain evidence="4 5">NBRC 13850</strain>
    </source>
</reference>
<evidence type="ECO:0000313" key="4">
    <source>
        <dbReference type="EMBL" id="GCD94787.1"/>
    </source>
</evidence>
<dbReference type="PANTHER" id="PTHR43046">
    <property type="entry name" value="GDP-MANNOSE MANNOSYL HYDROLASE"/>
    <property type="match status" value="1"/>
</dbReference>
<dbReference type="Proteomes" id="UP000286931">
    <property type="component" value="Unassembled WGS sequence"/>
</dbReference>
<dbReference type="Pfam" id="PF00293">
    <property type="entry name" value="NUDIX"/>
    <property type="match status" value="1"/>
</dbReference>
<comment type="caution">
    <text evidence="4">The sequence shown here is derived from an EMBL/GenBank/DDBJ whole genome shotgun (WGS) entry which is preliminary data.</text>
</comment>
<organism evidence="4 5">
    <name type="scientific">Embleya hyalina</name>
    <dbReference type="NCBI Taxonomy" id="516124"/>
    <lineage>
        <taxon>Bacteria</taxon>
        <taxon>Bacillati</taxon>
        <taxon>Actinomycetota</taxon>
        <taxon>Actinomycetes</taxon>
        <taxon>Kitasatosporales</taxon>
        <taxon>Streptomycetaceae</taxon>
        <taxon>Embleya</taxon>
    </lineage>
</organism>
<evidence type="ECO:0000313" key="5">
    <source>
        <dbReference type="Proteomes" id="UP000286931"/>
    </source>
</evidence>
<keyword evidence="5" id="KW-1185">Reference proteome</keyword>
<evidence type="ECO:0000256" key="1">
    <source>
        <dbReference type="ARBA" id="ARBA00001946"/>
    </source>
</evidence>
<dbReference type="InterPro" id="IPR000086">
    <property type="entry name" value="NUDIX_hydrolase_dom"/>
</dbReference>
<sequence>MSDHRHNAIAYAAIILERADGAVLFMERKDTGFADGLLALPGGLVDPGELLIEACARETREEIATDVATADLRTAYVSQVLGDTGAPVIGWYFHTAAWTGDPTNAEPDQCARLAWLDPTDLPPDVEPTDATAVTAWHTRAHPTPWS</sequence>
<accession>A0A401YJN3</accession>
<dbReference type="Gene3D" id="3.90.79.10">
    <property type="entry name" value="Nucleoside Triphosphate Pyrophosphohydrolase"/>
    <property type="match status" value="1"/>
</dbReference>
<dbReference type="PANTHER" id="PTHR43046:SF16">
    <property type="entry name" value="ADP-RIBOSE PYROPHOSPHATASE YJHB-RELATED"/>
    <property type="match status" value="1"/>
</dbReference>
<dbReference type="InterPro" id="IPR015797">
    <property type="entry name" value="NUDIX_hydrolase-like_dom_sf"/>
</dbReference>
<dbReference type="OrthoDB" id="21342at2"/>
<dbReference type="GO" id="GO:0016787">
    <property type="term" value="F:hydrolase activity"/>
    <property type="evidence" value="ECO:0007669"/>
    <property type="project" value="UniProtKB-KW"/>
</dbReference>
<dbReference type="EMBL" id="BIFH01000016">
    <property type="protein sequence ID" value="GCD94787.1"/>
    <property type="molecule type" value="Genomic_DNA"/>
</dbReference>
<protein>
    <recommendedName>
        <fullName evidence="3">Nudix hydrolase domain-containing protein</fullName>
    </recommendedName>
</protein>
<proteinExistence type="predicted"/>
<dbReference type="AlphaFoldDB" id="A0A401YJN3"/>
<feature type="domain" description="Nudix hydrolase" evidence="3">
    <location>
        <begin position="6"/>
        <end position="138"/>
    </location>
</feature>
<dbReference type="PROSITE" id="PS51462">
    <property type="entry name" value="NUDIX"/>
    <property type="match status" value="1"/>
</dbReference>
<evidence type="ECO:0000256" key="2">
    <source>
        <dbReference type="ARBA" id="ARBA00022801"/>
    </source>
</evidence>
<keyword evidence="2" id="KW-0378">Hydrolase</keyword>
<dbReference type="RefSeq" id="WP_126636931.1">
    <property type="nucleotide sequence ID" value="NZ_BIFH01000016.1"/>
</dbReference>
<dbReference type="SUPFAM" id="SSF55811">
    <property type="entry name" value="Nudix"/>
    <property type="match status" value="1"/>
</dbReference>
<gene>
    <name evidence="4" type="ORF">EHYA_02456</name>
</gene>